<dbReference type="InterPro" id="IPR034294">
    <property type="entry name" value="Aquaporin_transptr"/>
</dbReference>
<evidence type="ECO:0000256" key="7">
    <source>
        <dbReference type="SAM" id="Phobius"/>
    </source>
</evidence>
<comment type="caution">
    <text evidence="8">The sequence shown here is derived from an EMBL/GenBank/DDBJ whole genome shotgun (WGS) entry which is preliminary data.</text>
</comment>
<comment type="subcellular location">
    <subcellularLocation>
        <location evidence="1">Membrane</location>
        <topology evidence="1">Multi-pass membrane protein</topology>
    </subcellularLocation>
</comment>
<evidence type="ECO:0000256" key="5">
    <source>
        <dbReference type="ARBA" id="ARBA00023136"/>
    </source>
</evidence>
<feature type="transmembrane region" description="Helical" evidence="7">
    <location>
        <begin position="168"/>
        <end position="186"/>
    </location>
</feature>
<dbReference type="Pfam" id="PF00230">
    <property type="entry name" value="MIP"/>
    <property type="match status" value="1"/>
</dbReference>
<dbReference type="GO" id="GO:0016020">
    <property type="term" value="C:membrane"/>
    <property type="evidence" value="ECO:0007669"/>
    <property type="project" value="UniProtKB-SubCell"/>
</dbReference>
<evidence type="ECO:0000256" key="4">
    <source>
        <dbReference type="ARBA" id="ARBA00022989"/>
    </source>
</evidence>
<feature type="transmembrane region" description="Helical" evidence="7">
    <location>
        <begin position="242"/>
        <end position="264"/>
    </location>
</feature>
<evidence type="ECO:0000313" key="8">
    <source>
        <dbReference type="EMBL" id="KAG0572991.1"/>
    </source>
</evidence>
<name>A0A8T0HQB6_CERPU</name>
<dbReference type="InterPro" id="IPR022357">
    <property type="entry name" value="MIP_CS"/>
</dbReference>
<accession>A0A8T0HQB6</accession>
<dbReference type="Gene3D" id="1.20.1080.10">
    <property type="entry name" value="Glycerol uptake facilitator protein"/>
    <property type="match status" value="1"/>
</dbReference>
<dbReference type="CDD" id="cd00333">
    <property type="entry name" value="MIP"/>
    <property type="match status" value="1"/>
</dbReference>
<keyword evidence="5 7" id="KW-0472">Membrane</keyword>
<evidence type="ECO:0000256" key="3">
    <source>
        <dbReference type="ARBA" id="ARBA00022692"/>
    </source>
</evidence>
<sequence>MQRSSKLPDSPKHLFPTWNEISPTKSATVSKSTTPRSKLGSEPRISFTWVDPEAKLPFWATQPKKDYVDVGPVIPIDTNEMRRWSFYRATIAEFMATMMFIYFGLSTIIGAGREAAESGGIGMVGVAWCFGGMIFVLVYCTSGISGGHLNPSVTFGLMVARKVTINRAFFYICAQMSGATCGAAIVKASNIYWDEFNGGCNAIHEGYSVGAGFIAEVMGTFLLMYTVLSATDPKQTARDSHVPILAPLPIGFAVFMVHLATISITGTGINPARSFGSAVNQSCWKDHALFLVQHWHRYTTSTYCEQLYTKKLRNLCNILVFNNSEIIAI</sequence>
<comment type="similarity">
    <text evidence="6">Belongs to the MIP/aquaporin (TC 1.A.8) family.</text>
</comment>
<keyword evidence="4 7" id="KW-1133">Transmembrane helix</keyword>
<organism evidence="8 9">
    <name type="scientific">Ceratodon purpureus</name>
    <name type="common">Fire moss</name>
    <name type="synonym">Dicranum purpureum</name>
    <dbReference type="NCBI Taxonomy" id="3225"/>
    <lineage>
        <taxon>Eukaryota</taxon>
        <taxon>Viridiplantae</taxon>
        <taxon>Streptophyta</taxon>
        <taxon>Embryophyta</taxon>
        <taxon>Bryophyta</taxon>
        <taxon>Bryophytina</taxon>
        <taxon>Bryopsida</taxon>
        <taxon>Dicranidae</taxon>
        <taxon>Pseudoditrichales</taxon>
        <taxon>Ditrichaceae</taxon>
        <taxon>Ceratodon</taxon>
    </lineage>
</organism>
<dbReference type="PRINTS" id="PR00783">
    <property type="entry name" value="MINTRINSICP"/>
</dbReference>
<evidence type="ECO:0008006" key="10">
    <source>
        <dbReference type="Google" id="ProtNLM"/>
    </source>
</evidence>
<dbReference type="AlphaFoldDB" id="A0A8T0HQB6"/>
<evidence type="ECO:0000256" key="2">
    <source>
        <dbReference type="ARBA" id="ARBA00022448"/>
    </source>
</evidence>
<proteinExistence type="inferred from homology"/>
<dbReference type="EMBL" id="CM026426">
    <property type="protein sequence ID" value="KAG0572995.1"/>
    <property type="molecule type" value="Genomic_DNA"/>
</dbReference>
<keyword evidence="3 6" id="KW-0812">Transmembrane</keyword>
<reference evidence="8" key="1">
    <citation type="submission" date="2020-06" db="EMBL/GenBank/DDBJ databases">
        <title>WGS assembly of Ceratodon purpureus strain R40.</title>
        <authorList>
            <person name="Carey S.B."/>
            <person name="Jenkins J."/>
            <person name="Shu S."/>
            <person name="Lovell J.T."/>
            <person name="Sreedasyam A."/>
            <person name="Maumus F."/>
            <person name="Tiley G.P."/>
            <person name="Fernandez-Pozo N."/>
            <person name="Barry K."/>
            <person name="Chen C."/>
            <person name="Wang M."/>
            <person name="Lipzen A."/>
            <person name="Daum C."/>
            <person name="Saski C.A."/>
            <person name="Payton A.C."/>
            <person name="Mcbreen J.C."/>
            <person name="Conrad R.E."/>
            <person name="Kollar L.M."/>
            <person name="Olsson S."/>
            <person name="Huttunen S."/>
            <person name="Landis J.B."/>
            <person name="Wickett N.J."/>
            <person name="Johnson M.G."/>
            <person name="Rensing S.A."/>
            <person name="Grimwood J."/>
            <person name="Schmutz J."/>
            <person name="Mcdaniel S.F."/>
        </authorList>
    </citation>
    <scope>NUCLEOTIDE SEQUENCE</scope>
    <source>
        <strain evidence="8">R40</strain>
    </source>
</reference>
<feature type="transmembrane region" description="Helical" evidence="7">
    <location>
        <begin position="91"/>
        <end position="112"/>
    </location>
</feature>
<gene>
    <name evidence="8" type="ORF">KC19_VG139500</name>
</gene>
<feature type="transmembrane region" description="Helical" evidence="7">
    <location>
        <begin position="206"/>
        <end position="230"/>
    </location>
</feature>
<feature type="transmembrane region" description="Helical" evidence="7">
    <location>
        <begin position="118"/>
        <end position="140"/>
    </location>
</feature>
<dbReference type="GO" id="GO:0015267">
    <property type="term" value="F:channel activity"/>
    <property type="evidence" value="ECO:0007669"/>
    <property type="project" value="InterPro"/>
</dbReference>
<dbReference type="PROSITE" id="PS00221">
    <property type="entry name" value="MIP"/>
    <property type="match status" value="1"/>
</dbReference>
<evidence type="ECO:0000256" key="1">
    <source>
        <dbReference type="ARBA" id="ARBA00004141"/>
    </source>
</evidence>
<keyword evidence="9" id="KW-1185">Reference proteome</keyword>
<dbReference type="InterPro" id="IPR023271">
    <property type="entry name" value="Aquaporin-like"/>
</dbReference>
<evidence type="ECO:0000256" key="6">
    <source>
        <dbReference type="RuleBase" id="RU000477"/>
    </source>
</evidence>
<dbReference type="PANTHER" id="PTHR45687">
    <property type="entry name" value="AQUAPORIN OR AQUAGLYCEROPORIN RELATED"/>
    <property type="match status" value="1"/>
</dbReference>
<dbReference type="InterPro" id="IPR000425">
    <property type="entry name" value="MIP"/>
</dbReference>
<keyword evidence="2 6" id="KW-0813">Transport</keyword>
<evidence type="ECO:0000313" key="9">
    <source>
        <dbReference type="Proteomes" id="UP000822688"/>
    </source>
</evidence>
<dbReference type="EMBL" id="CM026426">
    <property type="protein sequence ID" value="KAG0572991.1"/>
    <property type="molecule type" value="Genomic_DNA"/>
</dbReference>
<dbReference type="Proteomes" id="UP000822688">
    <property type="component" value="Chromosome V"/>
</dbReference>
<dbReference type="SUPFAM" id="SSF81338">
    <property type="entry name" value="Aquaporin-like"/>
    <property type="match status" value="1"/>
</dbReference>
<dbReference type="NCBIfam" id="TIGR00861">
    <property type="entry name" value="MIP"/>
    <property type="match status" value="1"/>
</dbReference>
<protein>
    <recommendedName>
        <fullName evidence="10">Aquaporin</fullName>
    </recommendedName>
</protein>